<evidence type="ECO:0008006" key="3">
    <source>
        <dbReference type="Google" id="ProtNLM"/>
    </source>
</evidence>
<gene>
    <name evidence="1" type="ORF">HUV48_04405</name>
</gene>
<dbReference type="SUPFAM" id="SSF51905">
    <property type="entry name" value="FAD/NAD(P)-binding domain"/>
    <property type="match status" value="1"/>
</dbReference>
<evidence type="ECO:0000313" key="2">
    <source>
        <dbReference type="Proteomes" id="UP000561438"/>
    </source>
</evidence>
<dbReference type="Proteomes" id="UP000561438">
    <property type="component" value="Unassembled WGS sequence"/>
</dbReference>
<organism evidence="1 2">
    <name type="scientific">Qipengyuania atrilutea</name>
    <dbReference type="NCBI Taxonomy" id="2744473"/>
    <lineage>
        <taxon>Bacteria</taxon>
        <taxon>Pseudomonadati</taxon>
        <taxon>Pseudomonadota</taxon>
        <taxon>Alphaproteobacteria</taxon>
        <taxon>Sphingomonadales</taxon>
        <taxon>Erythrobacteraceae</taxon>
        <taxon>Qipengyuania</taxon>
    </lineage>
</organism>
<dbReference type="InterPro" id="IPR036188">
    <property type="entry name" value="FAD/NAD-bd_sf"/>
</dbReference>
<dbReference type="Gene3D" id="3.50.50.60">
    <property type="entry name" value="FAD/NAD(P)-binding domain"/>
    <property type="match status" value="1"/>
</dbReference>
<dbReference type="AlphaFoldDB" id="A0A850H2Y1"/>
<protein>
    <recommendedName>
        <fullName evidence="3">FAD-binding monooxygenase</fullName>
    </recommendedName>
</protein>
<accession>A0A850H2Y1</accession>
<dbReference type="PANTHER" id="PTHR42685">
    <property type="entry name" value="GERANYLGERANYL DIPHOSPHATE REDUCTASE"/>
    <property type="match status" value="1"/>
</dbReference>
<dbReference type="EMBL" id="JABWGV010000001">
    <property type="protein sequence ID" value="NVD44258.1"/>
    <property type="molecule type" value="Genomic_DNA"/>
</dbReference>
<dbReference type="InterPro" id="IPR050407">
    <property type="entry name" value="Geranylgeranyl_reductase"/>
</dbReference>
<dbReference type="PANTHER" id="PTHR42685:SF22">
    <property type="entry name" value="CONDITIONED MEDIUM FACTOR RECEPTOR 1"/>
    <property type="match status" value="1"/>
</dbReference>
<name>A0A850H2Y1_9SPHN</name>
<keyword evidence="2" id="KW-1185">Reference proteome</keyword>
<sequence length="343" mass="36718">MAAITLGRAGVRATVIDRQAEAGDALCGGFLSWRSAKRLRDAGIDLARIGAHPVHRLALFAGDRSATAPLPETAFGLSRRALDTAMRERAAVLGARFAVDTVRSIAVGTVQGERHDYRTDAIFLATGKHDVRGLSRPRIAEDPALGLRIRIAPSSELRRLLEGRIELHLFDRGYAGIVMQEGGSANICLAVRKSLLAEAGGSPWELLQMLGSENEAFANRLSFASGCEKVDTIGAVPYGWIAAKTEPGLYRLGDQGAVIPSLAGEGMGIAMQSGEMAARCWVAHGSGGAAEFQKALRERAQRPVRAARLIWQIGEHRRRGGLLVRAAAFAPMLARLAMQASRI</sequence>
<comment type="caution">
    <text evidence="1">The sequence shown here is derived from an EMBL/GenBank/DDBJ whole genome shotgun (WGS) entry which is preliminary data.</text>
</comment>
<evidence type="ECO:0000313" key="1">
    <source>
        <dbReference type="EMBL" id="NVD44258.1"/>
    </source>
</evidence>
<reference evidence="1 2" key="1">
    <citation type="submission" date="2020-06" db="EMBL/GenBank/DDBJ databases">
        <title>Altererythrobacter sp. HHU K3-1.</title>
        <authorList>
            <person name="Zhang D."/>
            <person name="Xue H."/>
        </authorList>
    </citation>
    <scope>NUCLEOTIDE SEQUENCE [LARGE SCALE GENOMIC DNA]</scope>
    <source>
        <strain evidence="1 2">HHU K3-1</strain>
    </source>
</reference>
<proteinExistence type="predicted"/>